<dbReference type="GO" id="GO:0071972">
    <property type="term" value="F:peptidoglycan L,D-transpeptidase activity"/>
    <property type="evidence" value="ECO:0007669"/>
    <property type="project" value="TreeGrafter"/>
</dbReference>
<dbReference type="SUPFAM" id="SSF54427">
    <property type="entry name" value="NTF2-like"/>
    <property type="match status" value="1"/>
</dbReference>
<dbReference type="InterPro" id="IPR050515">
    <property type="entry name" value="Beta-lactam/transpept"/>
</dbReference>
<evidence type="ECO:0000313" key="10">
    <source>
        <dbReference type="EMBL" id="TXC91550.1"/>
    </source>
</evidence>
<dbReference type="AlphaFoldDB" id="A0A5C6W6R7"/>
<feature type="domain" description="NTF2-like N-terminal transpeptidase" evidence="9">
    <location>
        <begin position="24"/>
        <end position="146"/>
    </location>
</feature>
<proteinExistence type="inferred from homology"/>
<evidence type="ECO:0000259" key="7">
    <source>
        <dbReference type="Pfam" id="PF00905"/>
    </source>
</evidence>
<dbReference type="InterPro" id="IPR036138">
    <property type="entry name" value="PBP_dimer_sf"/>
</dbReference>
<dbReference type="InterPro" id="IPR012338">
    <property type="entry name" value="Beta-lactam/transpept-like"/>
</dbReference>
<evidence type="ECO:0000256" key="4">
    <source>
        <dbReference type="ARBA" id="ARBA00012448"/>
    </source>
</evidence>
<feature type="domain" description="Penicillin-binding protein dimerisation" evidence="8">
    <location>
        <begin position="154"/>
        <end position="320"/>
    </location>
</feature>
<comment type="subcellular location">
    <subcellularLocation>
        <location evidence="1">Membrane</location>
    </subcellularLocation>
</comment>
<comment type="similarity">
    <text evidence="3">Belongs to the transpeptidase family.</text>
</comment>
<dbReference type="InterPro" id="IPR005311">
    <property type="entry name" value="PBP_dimer"/>
</dbReference>
<gene>
    <name evidence="10" type="ORF">FS935_07900</name>
</gene>
<keyword evidence="5" id="KW-0472">Membrane</keyword>
<dbReference type="SUPFAM" id="SSF56601">
    <property type="entry name" value="beta-lactamase/transpeptidase-like"/>
    <property type="match status" value="1"/>
</dbReference>
<dbReference type="GO" id="GO:0008658">
    <property type="term" value="F:penicillin binding"/>
    <property type="evidence" value="ECO:0007669"/>
    <property type="project" value="InterPro"/>
</dbReference>
<sequence length="670" mass="74692">MKKLSGLMFIFIVFVLGGCSEKPTASDRFSEYISLWNNQKFSEMYDMLTVSSKENISKEDYINRYKDIYEGVSVSNLQVEYNKPNNDEKNDEEIEVVYPYSLSMETIAGNVSFEQEVTIKKEKTENEENWFISWQPAMIFPELEGDEKVKVSSIAPTRGQIFDKNDNPLAINGVAHNIGIVPGDLPEKREEVLSEVSSLLGVSVSDIEAELNQSWVKPDLFVPIKSIDPENSELLQKLVELPSIHKRDVEARSYPLGEAAAHLTGYIGSITAEELKEFKDKGYSDQSKIGKAGLEQIYEEKLKGQTGYKIFVDGTEKIIAEKPAVEGETIKVTIDREIQTDLYNQLKGDSGTAVALHPKTGETLALVSSPSYNPNEFIYGLSSEQYNNLSNNPNKPLMARFNKTYSPGSVIKPITATIGLNNEIIKPSDNKIINGKTWQKDNSWGNYYISRVSEKVSNVNLQTALIYSDNIYFAQLALEIGPEKLNNGLRSFGFEEELEYAYPVSKSSISSSGLNNETLLADTGYGQGELQMSPLHLATTYTAFVNGGNIINPSLEIVEGEKESVWKENAVSVEHAQTILNDLKQVVNDPNGTAYKPNVENQNLAGKTGTAELKTSKNDEQGKENGWFVAIDYDNPELLIAMMIEDVKTRGGSHYVVPKVKQVFKENLTQ</sequence>
<dbReference type="GO" id="GO:0009252">
    <property type="term" value="P:peptidoglycan biosynthetic process"/>
    <property type="evidence" value="ECO:0007669"/>
    <property type="project" value="UniProtKB-UniPathway"/>
</dbReference>
<dbReference type="PANTHER" id="PTHR30627">
    <property type="entry name" value="PEPTIDOGLYCAN D,D-TRANSPEPTIDASE"/>
    <property type="match status" value="1"/>
</dbReference>
<dbReference type="SUPFAM" id="SSF56519">
    <property type="entry name" value="Penicillin binding protein dimerisation domain"/>
    <property type="match status" value="1"/>
</dbReference>
<dbReference type="GO" id="GO:0009002">
    <property type="term" value="F:serine-type D-Ala-D-Ala carboxypeptidase activity"/>
    <property type="evidence" value="ECO:0007669"/>
    <property type="project" value="UniProtKB-EC"/>
</dbReference>
<evidence type="ECO:0000259" key="9">
    <source>
        <dbReference type="Pfam" id="PF05223"/>
    </source>
</evidence>
<accession>A0A5C6W6R7</accession>
<organism evidence="10 11">
    <name type="scientific">Metabacillus litoralis</name>
    <dbReference type="NCBI Taxonomy" id="152268"/>
    <lineage>
        <taxon>Bacteria</taxon>
        <taxon>Bacillati</taxon>
        <taxon>Bacillota</taxon>
        <taxon>Bacilli</taxon>
        <taxon>Bacillales</taxon>
        <taxon>Bacillaceae</taxon>
        <taxon>Metabacillus</taxon>
    </lineage>
</organism>
<evidence type="ECO:0000259" key="8">
    <source>
        <dbReference type="Pfam" id="PF03717"/>
    </source>
</evidence>
<dbReference type="InterPro" id="IPR007887">
    <property type="entry name" value="MecA_N"/>
</dbReference>
<evidence type="ECO:0000256" key="1">
    <source>
        <dbReference type="ARBA" id="ARBA00004370"/>
    </source>
</evidence>
<dbReference type="Gene3D" id="3.90.1310.10">
    <property type="entry name" value="Penicillin-binding protein 2a (Domain 2)"/>
    <property type="match status" value="1"/>
</dbReference>
<dbReference type="Gene3D" id="3.30.1390.30">
    <property type="entry name" value="Penicillin-binding protein 2a, domain 3"/>
    <property type="match status" value="1"/>
</dbReference>
<dbReference type="GO" id="GO:0005886">
    <property type="term" value="C:plasma membrane"/>
    <property type="evidence" value="ECO:0007669"/>
    <property type="project" value="TreeGrafter"/>
</dbReference>
<feature type="domain" description="Penicillin-binding protein transpeptidase" evidence="7">
    <location>
        <begin position="351"/>
        <end position="664"/>
    </location>
</feature>
<dbReference type="GO" id="GO:0046677">
    <property type="term" value="P:response to antibiotic"/>
    <property type="evidence" value="ECO:0007669"/>
    <property type="project" value="InterPro"/>
</dbReference>
<dbReference type="Proteomes" id="UP000321363">
    <property type="component" value="Unassembled WGS sequence"/>
</dbReference>
<evidence type="ECO:0000256" key="6">
    <source>
        <dbReference type="ARBA" id="ARBA00034000"/>
    </source>
</evidence>
<comment type="pathway">
    <text evidence="2">Cell wall biogenesis; peptidoglycan biosynthesis.</text>
</comment>
<dbReference type="RefSeq" id="WP_146947294.1">
    <property type="nucleotide sequence ID" value="NZ_VOQF01000004.1"/>
</dbReference>
<dbReference type="EC" id="3.4.16.4" evidence="4"/>
<dbReference type="Pfam" id="PF05223">
    <property type="entry name" value="MecA_N"/>
    <property type="match status" value="1"/>
</dbReference>
<dbReference type="Pfam" id="PF03717">
    <property type="entry name" value="PBP_dimer"/>
    <property type="match status" value="1"/>
</dbReference>
<evidence type="ECO:0000256" key="5">
    <source>
        <dbReference type="ARBA" id="ARBA00023136"/>
    </source>
</evidence>
<comment type="caution">
    <text evidence="10">The sequence shown here is derived from an EMBL/GenBank/DDBJ whole genome shotgun (WGS) entry which is preliminary data.</text>
</comment>
<dbReference type="Pfam" id="PF00905">
    <property type="entry name" value="Transpeptidase"/>
    <property type="match status" value="1"/>
</dbReference>
<evidence type="ECO:0000313" key="11">
    <source>
        <dbReference type="Proteomes" id="UP000321363"/>
    </source>
</evidence>
<dbReference type="InterPro" id="IPR032710">
    <property type="entry name" value="NTF2-like_dom_sf"/>
</dbReference>
<dbReference type="PROSITE" id="PS51257">
    <property type="entry name" value="PROKAR_LIPOPROTEIN"/>
    <property type="match status" value="1"/>
</dbReference>
<reference evidence="10 11" key="1">
    <citation type="journal article" date="2005" name="Int. J. Syst. Evol. Microbiol.">
        <title>Bacillus litoralis sp. nov., isolated from a tidal flat of the Yellow Sea in Korea.</title>
        <authorList>
            <person name="Yoon J.H."/>
            <person name="Oh T.K."/>
        </authorList>
    </citation>
    <scope>NUCLEOTIDE SEQUENCE [LARGE SCALE GENOMIC DNA]</scope>
    <source>
        <strain evidence="10 11">SW-211</strain>
    </source>
</reference>
<keyword evidence="11" id="KW-1185">Reference proteome</keyword>
<protein>
    <recommendedName>
        <fullName evidence="4">serine-type D-Ala-D-Ala carboxypeptidase</fullName>
        <ecNumber evidence="4">3.4.16.4</ecNumber>
    </recommendedName>
</protein>
<evidence type="ECO:0000256" key="2">
    <source>
        <dbReference type="ARBA" id="ARBA00004752"/>
    </source>
</evidence>
<dbReference type="PANTHER" id="PTHR30627:SF25">
    <property type="entry name" value="PENICILLIN-BINDING PROTEIN 3"/>
    <property type="match status" value="1"/>
</dbReference>
<dbReference type="OrthoDB" id="9766847at2"/>
<dbReference type="EMBL" id="VOQF01000004">
    <property type="protein sequence ID" value="TXC91550.1"/>
    <property type="molecule type" value="Genomic_DNA"/>
</dbReference>
<dbReference type="GO" id="GO:0071555">
    <property type="term" value="P:cell wall organization"/>
    <property type="evidence" value="ECO:0007669"/>
    <property type="project" value="TreeGrafter"/>
</dbReference>
<evidence type="ECO:0000256" key="3">
    <source>
        <dbReference type="ARBA" id="ARBA00007171"/>
    </source>
</evidence>
<dbReference type="InterPro" id="IPR001460">
    <property type="entry name" value="PCN-bd_Tpept"/>
</dbReference>
<name>A0A5C6W6R7_9BACI</name>
<dbReference type="Gene3D" id="3.40.710.10">
    <property type="entry name" value="DD-peptidase/beta-lactamase superfamily"/>
    <property type="match status" value="1"/>
</dbReference>
<comment type="catalytic activity">
    <reaction evidence="6">
        <text>Preferential cleavage: (Ac)2-L-Lys-D-Ala-|-D-Ala. Also transpeptidation of peptidyl-alanyl moieties that are N-acyl substituents of D-alanine.</text>
        <dbReference type="EC" id="3.4.16.4"/>
    </reaction>
</comment>
<dbReference type="Gene3D" id="3.10.450.100">
    <property type="entry name" value="NTF2-like, domain 1"/>
    <property type="match status" value="1"/>
</dbReference>
<dbReference type="UniPathway" id="UPA00219"/>